<keyword evidence="1" id="KW-0472">Membrane</keyword>
<protein>
    <recommendedName>
        <fullName evidence="4">Inner membrane protein</fullName>
    </recommendedName>
</protein>
<comment type="caution">
    <text evidence="2">The sequence shown here is derived from an EMBL/GenBank/DDBJ whole genome shotgun (WGS) entry which is preliminary data.</text>
</comment>
<name>E6KX02_9PAST</name>
<dbReference type="GO" id="GO:0005886">
    <property type="term" value="C:plasma membrane"/>
    <property type="evidence" value="ECO:0007669"/>
    <property type="project" value="TreeGrafter"/>
</dbReference>
<dbReference type="STRING" id="739.GCA_001059425_00347"/>
<dbReference type="AlphaFoldDB" id="E6KX02"/>
<evidence type="ECO:0000313" key="2">
    <source>
        <dbReference type="EMBL" id="EFU68033.1"/>
    </source>
</evidence>
<organism evidence="2 3">
    <name type="scientific">Aggregatibacter segnis ATCC 33393</name>
    <dbReference type="NCBI Taxonomy" id="888057"/>
    <lineage>
        <taxon>Bacteria</taxon>
        <taxon>Pseudomonadati</taxon>
        <taxon>Pseudomonadota</taxon>
        <taxon>Gammaproteobacteria</taxon>
        <taxon>Pasteurellales</taxon>
        <taxon>Pasteurellaceae</taxon>
        <taxon>Aggregatibacter</taxon>
    </lineage>
</organism>
<feature type="transmembrane region" description="Helical" evidence="1">
    <location>
        <begin position="106"/>
        <end position="124"/>
    </location>
</feature>
<dbReference type="Pfam" id="PF04304">
    <property type="entry name" value="DUF454"/>
    <property type="match status" value="1"/>
</dbReference>
<evidence type="ECO:0008006" key="4">
    <source>
        <dbReference type="Google" id="ProtNLM"/>
    </source>
</evidence>
<sequence length="153" mass="17843">MSKIGLDFMISSLKNLPIQLLLRIIFILRCAMKYFYIGLGFIFLALGLIGIVVPIFLPTTPFLLLTLFFFTKGSTRLHNWFVGTKIYQAHLKDFHEQRALTKKAKIYILSFSTTMLLMGFYFTPSIVGKSIIMSVLLIKYWFFFFWIKTLEAE</sequence>
<dbReference type="InterPro" id="IPR007401">
    <property type="entry name" value="DUF454"/>
</dbReference>
<proteinExistence type="predicted"/>
<dbReference type="PANTHER" id="PTHR35813">
    <property type="entry name" value="INNER MEMBRANE PROTEIN YBAN"/>
    <property type="match status" value="1"/>
</dbReference>
<reference evidence="2 3" key="1">
    <citation type="submission" date="2010-12" db="EMBL/GenBank/DDBJ databases">
        <authorList>
            <person name="Muzny D."/>
            <person name="Qin X."/>
            <person name="Deng J."/>
            <person name="Jiang H."/>
            <person name="Liu Y."/>
            <person name="Qu J."/>
            <person name="Song X.-Z."/>
            <person name="Zhang L."/>
            <person name="Thornton R."/>
            <person name="Coyle M."/>
            <person name="Francisco L."/>
            <person name="Jackson L."/>
            <person name="Javaid M."/>
            <person name="Korchina V."/>
            <person name="Kovar C."/>
            <person name="Mata R."/>
            <person name="Mathew T."/>
            <person name="Ngo R."/>
            <person name="Nguyen L."/>
            <person name="Nguyen N."/>
            <person name="Okwuonu G."/>
            <person name="Ongeri F."/>
            <person name="Pham C."/>
            <person name="Simmons D."/>
            <person name="Wilczek-Boney K."/>
            <person name="Hale W."/>
            <person name="Jakkamsetti A."/>
            <person name="Pham P."/>
            <person name="Ruth R."/>
            <person name="San Lucas F."/>
            <person name="Warren J."/>
            <person name="Zhang J."/>
            <person name="Zhao Z."/>
            <person name="Zhou C."/>
            <person name="Zhu D."/>
            <person name="Lee S."/>
            <person name="Bess C."/>
            <person name="Blankenburg K."/>
            <person name="Forbes L."/>
            <person name="Fu Q."/>
            <person name="Gubbala S."/>
            <person name="Hirani K."/>
            <person name="Jayaseelan J.C."/>
            <person name="Lara F."/>
            <person name="Munidasa M."/>
            <person name="Palculict T."/>
            <person name="Patil S."/>
            <person name="Pu L.-L."/>
            <person name="Saada N."/>
            <person name="Tang L."/>
            <person name="Weissenberger G."/>
            <person name="Zhu Y."/>
            <person name="Hemphill L."/>
            <person name="Shang Y."/>
            <person name="Youmans B."/>
            <person name="Ayvaz T."/>
            <person name="Ross M."/>
            <person name="Santibanez J."/>
            <person name="Aqrawi P."/>
            <person name="Gross S."/>
            <person name="Joshi V."/>
            <person name="Fowler G."/>
            <person name="Nazareth L."/>
            <person name="Reid J."/>
            <person name="Worley K."/>
            <person name="Petrosino J."/>
            <person name="Highlander S."/>
            <person name="Gibbs R."/>
        </authorList>
    </citation>
    <scope>NUCLEOTIDE SEQUENCE [LARGE SCALE GENOMIC DNA]</scope>
    <source>
        <strain evidence="2 3">ATCC 33393</strain>
    </source>
</reference>
<feature type="transmembrane region" description="Helical" evidence="1">
    <location>
        <begin position="43"/>
        <end position="70"/>
    </location>
</feature>
<keyword evidence="1" id="KW-1133">Transmembrane helix</keyword>
<feature type="transmembrane region" description="Helical" evidence="1">
    <location>
        <begin position="130"/>
        <end position="147"/>
    </location>
</feature>
<accession>E6KX02</accession>
<evidence type="ECO:0000256" key="1">
    <source>
        <dbReference type="SAM" id="Phobius"/>
    </source>
</evidence>
<dbReference type="HOGENOM" id="CLU_113299_3_0_6"/>
<dbReference type="Proteomes" id="UP000032871">
    <property type="component" value="Unassembled WGS sequence"/>
</dbReference>
<dbReference type="EMBL" id="AEPS01000003">
    <property type="protein sequence ID" value="EFU68033.1"/>
    <property type="molecule type" value="Genomic_DNA"/>
</dbReference>
<keyword evidence="1" id="KW-0812">Transmembrane</keyword>
<dbReference type="PANTHER" id="PTHR35813:SF1">
    <property type="entry name" value="INNER MEMBRANE PROTEIN YBAN"/>
    <property type="match status" value="1"/>
</dbReference>
<keyword evidence="3" id="KW-1185">Reference proteome</keyword>
<evidence type="ECO:0000313" key="3">
    <source>
        <dbReference type="Proteomes" id="UP000032871"/>
    </source>
</evidence>
<gene>
    <name evidence="2" type="ORF">HMPREF9064_0696</name>
</gene>